<dbReference type="Proteomes" id="UP000778523">
    <property type="component" value="Unassembled WGS sequence"/>
</dbReference>
<dbReference type="NCBIfam" id="NF037995">
    <property type="entry name" value="TRAP_S1"/>
    <property type="match status" value="1"/>
</dbReference>
<evidence type="ECO:0000256" key="2">
    <source>
        <dbReference type="SAM" id="SignalP"/>
    </source>
</evidence>
<dbReference type="Pfam" id="PF03480">
    <property type="entry name" value="DctP"/>
    <property type="match status" value="1"/>
</dbReference>
<evidence type="ECO:0000256" key="1">
    <source>
        <dbReference type="ARBA" id="ARBA00022729"/>
    </source>
</evidence>
<sequence>MTPTRRFASITLLSFSLAWSAAGSAAVNLVVSDQQTSDHPVVRTLEFFGQRLTQATRGDLTVTVKANGSAGSEHDAILALQNGTQALARLNLGALSEQSSAATLASLPYLFRSSDHMGKVLKGDFGQRLDQELEQKGLIRLAYFESAPRNFYCMKPIRSQADFAGRKIRVLPSPVFEDLIRNLGGTPVPMSFNKIPEALRAGELDCVDGGTVNFVAAEHHKITPWLMQDEHLLLPEVLLISKKTWSTLSTAQQDAIRQSAQDASGHMTKLWTDQESAALTTAKKAGVTVVPRSQISMTGIESLAIKTYNKYIKNSQDLETIIRIMSVK</sequence>
<feature type="signal peptide" evidence="2">
    <location>
        <begin position="1"/>
        <end position="25"/>
    </location>
</feature>
<dbReference type="InterPro" id="IPR038404">
    <property type="entry name" value="TRAP_DctP_sf"/>
</dbReference>
<evidence type="ECO:0000313" key="4">
    <source>
        <dbReference type="Proteomes" id="UP000778523"/>
    </source>
</evidence>
<dbReference type="RefSeq" id="WP_170020940.1">
    <property type="nucleotide sequence ID" value="NZ_JABCSC020000001.1"/>
</dbReference>
<protein>
    <submittedName>
        <fullName evidence="3">TRAP transporter substrate-binding protein DctP</fullName>
    </submittedName>
</protein>
<dbReference type="InterPro" id="IPR018389">
    <property type="entry name" value="DctP_fam"/>
</dbReference>
<keyword evidence="1 2" id="KW-0732">Signal</keyword>
<accession>A0ABX2IJE5</accession>
<feature type="chain" id="PRO_5046915505" evidence="2">
    <location>
        <begin position="26"/>
        <end position="328"/>
    </location>
</feature>
<dbReference type="PANTHER" id="PTHR33376">
    <property type="match status" value="1"/>
</dbReference>
<evidence type="ECO:0000313" key="3">
    <source>
        <dbReference type="EMBL" id="NSL54443.1"/>
    </source>
</evidence>
<organism evidence="3 4">
    <name type="scientific">Uliginosibacterium aquaticum</name>
    <dbReference type="NCBI Taxonomy" id="2731212"/>
    <lineage>
        <taxon>Bacteria</taxon>
        <taxon>Pseudomonadati</taxon>
        <taxon>Pseudomonadota</taxon>
        <taxon>Betaproteobacteria</taxon>
        <taxon>Rhodocyclales</taxon>
        <taxon>Zoogloeaceae</taxon>
        <taxon>Uliginosibacterium</taxon>
    </lineage>
</organism>
<dbReference type="EMBL" id="JABCSC020000001">
    <property type="protein sequence ID" value="NSL54443.1"/>
    <property type="molecule type" value="Genomic_DNA"/>
</dbReference>
<comment type="caution">
    <text evidence="3">The sequence shown here is derived from an EMBL/GenBank/DDBJ whole genome shotgun (WGS) entry which is preliminary data.</text>
</comment>
<gene>
    <name evidence="3" type="primary">dctP</name>
    <name evidence="3" type="ORF">HJ583_005360</name>
</gene>
<dbReference type="PANTHER" id="PTHR33376:SF2">
    <property type="entry name" value="DICARBOXYLATE-BINDING PERIPLASMIC PROTEIN"/>
    <property type="match status" value="1"/>
</dbReference>
<proteinExistence type="predicted"/>
<dbReference type="Gene3D" id="3.40.190.170">
    <property type="entry name" value="Bacterial extracellular solute-binding protein, family 7"/>
    <property type="match status" value="1"/>
</dbReference>
<reference evidence="3 4" key="1">
    <citation type="submission" date="2020-06" db="EMBL/GenBank/DDBJ databases">
        <title>Draft genome of Uliginosibacterium sp. IMCC34675.</title>
        <authorList>
            <person name="Song J."/>
        </authorList>
    </citation>
    <scope>NUCLEOTIDE SEQUENCE [LARGE SCALE GENOMIC DNA]</scope>
    <source>
        <strain evidence="3 4">IMCC34675</strain>
    </source>
</reference>
<keyword evidence="4" id="KW-1185">Reference proteome</keyword>
<name>A0ABX2IJE5_9RHOO</name>